<reference evidence="2 3" key="1">
    <citation type="journal article" date="2020" name="Nature">
        <title>Six reference-quality genomes reveal evolution of bat adaptations.</title>
        <authorList>
            <person name="Jebb D."/>
            <person name="Huang Z."/>
            <person name="Pippel M."/>
            <person name="Hughes G.M."/>
            <person name="Lavrichenko K."/>
            <person name="Devanna P."/>
            <person name="Winkler S."/>
            <person name="Jermiin L.S."/>
            <person name="Skirmuntt E.C."/>
            <person name="Katzourakis A."/>
            <person name="Burkitt-Gray L."/>
            <person name="Ray D.A."/>
            <person name="Sullivan K.A.M."/>
            <person name="Roscito J.G."/>
            <person name="Kirilenko B.M."/>
            <person name="Davalos L.M."/>
            <person name="Corthals A.P."/>
            <person name="Power M.L."/>
            <person name="Jones G."/>
            <person name="Ransome R.D."/>
            <person name="Dechmann D.K.N."/>
            <person name="Locatelli A.G."/>
            <person name="Puechmaille S.J."/>
            <person name="Fedrigo O."/>
            <person name="Jarvis E.D."/>
            <person name="Hiller M."/>
            <person name="Vernes S.C."/>
            <person name="Myers E.W."/>
            <person name="Teeling E.C."/>
        </authorList>
    </citation>
    <scope>NUCLEOTIDE SEQUENCE [LARGE SCALE GENOMIC DNA]</scope>
    <source>
        <strain evidence="2">MPipKuh1</strain>
        <tissue evidence="2">Flight muscle</tissue>
    </source>
</reference>
<evidence type="ECO:0000313" key="2">
    <source>
        <dbReference type="EMBL" id="KAF6328898.1"/>
    </source>
</evidence>
<dbReference type="Proteomes" id="UP000558488">
    <property type="component" value="Unassembled WGS sequence"/>
</dbReference>
<gene>
    <name evidence="2" type="ORF">mPipKuh1_008240</name>
</gene>
<protein>
    <submittedName>
        <fullName evidence="2">Uncharacterized protein</fullName>
    </submittedName>
</protein>
<evidence type="ECO:0000256" key="1">
    <source>
        <dbReference type="SAM" id="MobiDB-lite"/>
    </source>
</evidence>
<keyword evidence="3" id="KW-1185">Reference proteome</keyword>
<dbReference type="EMBL" id="JACAGB010000013">
    <property type="protein sequence ID" value="KAF6328898.1"/>
    <property type="molecule type" value="Genomic_DNA"/>
</dbReference>
<organism evidence="2 3">
    <name type="scientific">Pipistrellus kuhlii</name>
    <name type="common">Kuhl's pipistrelle</name>
    <dbReference type="NCBI Taxonomy" id="59472"/>
    <lineage>
        <taxon>Eukaryota</taxon>
        <taxon>Metazoa</taxon>
        <taxon>Chordata</taxon>
        <taxon>Craniata</taxon>
        <taxon>Vertebrata</taxon>
        <taxon>Euteleostomi</taxon>
        <taxon>Mammalia</taxon>
        <taxon>Eutheria</taxon>
        <taxon>Laurasiatheria</taxon>
        <taxon>Chiroptera</taxon>
        <taxon>Yangochiroptera</taxon>
        <taxon>Vespertilionidae</taxon>
        <taxon>Pipistrellus</taxon>
    </lineage>
</organism>
<evidence type="ECO:0000313" key="3">
    <source>
        <dbReference type="Proteomes" id="UP000558488"/>
    </source>
</evidence>
<comment type="caution">
    <text evidence="2">The sequence shown here is derived from an EMBL/GenBank/DDBJ whole genome shotgun (WGS) entry which is preliminary data.</text>
</comment>
<accession>A0A7J7VV32</accession>
<name>A0A7J7VV32_PIPKU</name>
<proteinExistence type="predicted"/>
<dbReference type="AlphaFoldDB" id="A0A7J7VV32"/>
<sequence>MRRKKKGVPLCNMSVSLSFQPFHCVSSLHSSEIIVFSKPAFLCSVCHWGSCGQGLVCGNGGQFGSPRPAAAGTELPSLPPWPPAGSSQRQGFRAAGIYIGKEAGEGWSIQKSISTPAADSCAWDKQPLGGRGTGTAIPL</sequence>
<feature type="region of interest" description="Disordered" evidence="1">
    <location>
        <begin position="68"/>
        <end position="89"/>
    </location>
</feature>